<dbReference type="EMBL" id="JBHSQO010000004">
    <property type="protein sequence ID" value="MFC6088918.1"/>
    <property type="molecule type" value="Genomic_DNA"/>
</dbReference>
<dbReference type="RefSeq" id="WP_380633773.1">
    <property type="nucleotide sequence ID" value="NZ_JBHSQO010000004.1"/>
</dbReference>
<name>A0ABW1P067_9PSEU</name>
<sequence>MDDSGWNDFIRAKVADGVRRDEVHVCRGPLTDHERWALERPCADTERAGQRLYVLDLAEVAEPPELPDYDYWMYDESAVVRMLYDEDGKHPGHERLPDAEVAAHVAHRNAAVAAATSCPEYRATHPVYWRENRARTGDRAG</sequence>
<dbReference type="InterPro" id="IPR049244">
    <property type="entry name" value="DUF6879"/>
</dbReference>
<evidence type="ECO:0000313" key="2">
    <source>
        <dbReference type="EMBL" id="MFC6088918.1"/>
    </source>
</evidence>
<accession>A0ABW1P067</accession>
<feature type="domain" description="DUF6879" evidence="1">
    <location>
        <begin position="4"/>
        <end position="122"/>
    </location>
</feature>
<dbReference type="Pfam" id="PF21806">
    <property type="entry name" value="DUF6879"/>
    <property type="match status" value="1"/>
</dbReference>
<dbReference type="Proteomes" id="UP001596220">
    <property type="component" value="Unassembled WGS sequence"/>
</dbReference>
<proteinExistence type="predicted"/>
<protein>
    <submittedName>
        <fullName evidence="2">DUF6879 family protein</fullName>
    </submittedName>
</protein>
<reference evidence="3" key="1">
    <citation type="journal article" date="2019" name="Int. J. Syst. Evol. Microbiol.">
        <title>The Global Catalogue of Microorganisms (GCM) 10K type strain sequencing project: providing services to taxonomists for standard genome sequencing and annotation.</title>
        <authorList>
            <consortium name="The Broad Institute Genomics Platform"/>
            <consortium name="The Broad Institute Genome Sequencing Center for Infectious Disease"/>
            <person name="Wu L."/>
            <person name="Ma J."/>
        </authorList>
    </citation>
    <scope>NUCLEOTIDE SEQUENCE [LARGE SCALE GENOMIC DNA]</scope>
    <source>
        <strain evidence="3">CGMCC 4.7246</strain>
    </source>
</reference>
<comment type="caution">
    <text evidence="2">The sequence shown here is derived from an EMBL/GenBank/DDBJ whole genome shotgun (WGS) entry which is preliminary data.</text>
</comment>
<keyword evidence="3" id="KW-1185">Reference proteome</keyword>
<evidence type="ECO:0000259" key="1">
    <source>
        <dbReference type="Pfam" id="PF21806"/>
    </source>
</evidence>
<organism evidence="2 3">
    <name type="scientific">Saccharothrix lopnurensis</name>
    <dbReference type="NCBI Taxonomy" id="1670621"/>
    <lineage>
        <taxon>Bacteria</taxon>
        <taxon>Bacillati</taxon>
        <taxon>Actinomycetota</taxon>
        <taxon>Actinomycetes</taxon>
        <taxon>Pseudonocardiales</taxon>
        <taxon>Pseudonocardiaceae</taxon>
        <taxon>Saccharothrix</taxon>
    </lineage>
</organism>
<gene>
    <name evidence="2" type="ORF">ACFP3R_06510</name>
</gene>
<evidence type="ECO:0000313" key="3">
    <source>
        <dbReference type="Proteomes" id="UP001596220"/>
    </source>
</evidence>